<gene>
    <name evidence="1" type="ORF">SAMN06296028_1081</name>
</gene>
<accession>A0A1X7D2J6</accession>
<dbReference type="AlphaFoldDB" id="A0A1X7D2J6"/>
<proteinExistence type="predicted"/>
<keyword evidence="2" id="KW-1185">Reference proteome</keyword>
<name>A0A1X7D2J6_9MICC</name>
<evidence type="ECO:0000313" key="2">
    <source>
        <dbReference type="Proteomes" id="UP000192929"/>
    </source>
</evidence>
<sequence>MSAVMGTCHPAEVMVAPASSSSTRRQRRVLWNLWHRVHGQLFFLTGHRSERKGALSLGRVLAVVRPWQIARASLPGEQNQEAIMPWGSMMYFSCELLSKSA</sequence>
<protein>
    <submittedName>
        <fullName evidence="1">Uncharacterized protein</fullName>
    </submittedName>
</protein>
<dbReference type="EMBL" id="FXAC01000008">
    <property type="protein sequence ID" value="SMF07560.1"/>
    <property type="molecule type" value="Genomic_DNA"/>
</dbReference>
<dbReference type="Proteomes" id="UP000192929">
    <property type="component" value="Unassembled WGS sequence"/>
</dbReference>
<reference evidence="2" key="1">
    <citation type="submission" date="2017-04" db="EMBL/GenBank/DDBJ databases">
        <authorList>
            <person name="Varghese N."/>
            <person name="Submissions S."/>
        </authorList>
    </citation>
    <scope>NUCLEOTIDE SEQUENCE [LARGE SCALE GENOMIC DNA]</scope>
    <source>
        <strain evidence="2">NIO-1021</strain>
    </source>
</reference>
<organism evidence="1 2">
    <name type="scientific">Kocuria marina subsp. indica</name>
    <dbReference type="NCBI Taxonomy" id="1049583"/>
    <lineage>
        <taxon>Bacteria</taxon>
        <taxon>Bacillati</taxon>
        <taxon>Actinomycetota</taxon>
        <taxon>Actinomycetes</taxon>
        <taxon>Micrococcales</taxon>
        <taxon>Micrococcaceae</taxon>
        <taxon>Kocuria</taxon>
    </lineage>
</organism>
<evidence type="ECO:0000313" key="1">
    <source>
        <dbReference type="EMBL" id="SMF07560.1"/>
    </source>
</evidence>